<dbReference type="AlphaFoldDB" id="A0A0M3JSF2"/>
<sequence length="204" mass="23546">MSMPPAIRKIIDDLDKKLHEENVVTKVLEQIEVKTGVKRLHILAGFIALQALYLIFGGCAELLCNLIGFLYPAYVSMQLVTDKNSGLIRLKAIETADKDDDTQWLTYWVIFALLNVIEFFSQSFTQYVPFYWLFKCLFLLYLYLPTTLGAQKIYHRFVQPFVLKHQSSIDKRIGQVTGVVADAANGSSFYFTVCEDYFLRFRNQ</sequence>
<evidence type="ECO:0000256" key="3">
    <source>
        <dbReference type="ARBA" id="ARBA00022692"/>
    </source>
</evidence>
<evidence type="ECO:0000256" key="5">
    <source>
        <dbReference type="ARBA" id="ARBA00023136"/>
    </source>
</evidence>
<evidence type="ECO:0000313" key="9">
    <source>
        <dbReference type="WBParaSite" id="ASIM_0001089901-mRNA-1"/>
    </source>
</evidence>
<dbReference type="GO" id="GO:0016020">
    <property type="term" value="C:membrane"/>
    <property type="evidence" value="ECO:0007669"/>
    <property type="project" value="UniProtKB-SubCell"/>
</dbReference>
<dbReference type="Pfam" id="PF03134">
    <property type="entry name" value="TB2_DP1_HVA22"/>
    <property type="match status" value="1"/>
</dbReference>
<keyword evidence="4 6" id="KW-1133">Transmembrane helix</keyword>
<dbReference type="InterPro" id="IPR004345">
    <property type="entry name" value="TB2_DP1_HVA22"/>
</dbReference>
<dbReference type="Proteomes" id="UP000267096">
    <property type="component" value="Unassembled WGS sequence"/>
</dbReference>
<comment type="similarity">
    <text evidence="2 6">Belongs to the DP1 family.</text>
</comment>
<dbReference type="PANTHER" id="PTHR12300:SF161">
    <property type="entry name" value="RECEPTOR EXPRESSION-ENHANCING PROTEIN"/>
    <property type="match status" value="1"/>
</dbReference>
<organism evidence="9">
    <name type="scientific">Anisakis simplex</name>
    <name type="common">Herring worm</name>
    <dbReference type="NCBI Taxonomy" id="6269"/>
    <lineage>
        <taxon>Eukaryota</taxon>
        <taxon>Metazoa</taxon>
        <taxon>Ecdysozoa</taxon>
        <taxon>Nematoda</taxon>
        <taxon>Chromadorea</taxon>
        <taxon>Rhabditida</taxon>
        <taxon>Spirurina</taxon>
        <taxon>Ascaridomorpha</taxon>
        <taxon>Ascaridoidea</taxon>
        <taxon>Anisakidae</taxon>
        <taxon>Anisakis</taxon>
        <taxon>Anisakis simplex complex</taxon>
    </lineage>
</organism>
<dbReference type="OrthoDB" id="10009287at2759"/>
<feature type="transmembrane region" description="Helical" evidence="6">
    <location>
        <begin position="104"/>
        <end position="120"/>
    </location>
</feature>
<reference evidence="9" key="1">
    <citation type="submission" date="2017-02" db="UniProtKB">
        <authorList>
            <consortium name="WormBaseParasite"/>
        </authorList>
    </citation>
    <scope>IDENTIFICATION</scope>
</reference>
<evidence type="ECO:0000313" key="8">
    <source>
        <dbReference type="Proteomes" id="UP000267096"/>
    </source>
</evidence>
<proteinExistence type="inferred from homology"/>
<evidence type="ECO:0000313" key="7">
    <source>
        <dbReference type="EMBL" id="VDK43019.1"/>
    </source>
</evidence>
<comment type="subcellular location">
    <subcellularLocation>
        <location evidence="1 6">Membrane</location>
        <topology evidence="1 6">Multi-pass membrane protein</topology>
    </subcellularLocation>
</comment>
<evidence type="ECO:0000256" key="2">
    <source>
        <dbReference type="ARBA" id="ARBA00008573"/>
    </source>
</evidence>
<name>A0A0M3JSF2_ANISI</name>
<dbReference type="PANTHER" id="PTHR12300">
    <property type="entry name" value="HVA22-LIKE PROTEINS"/>
    <property type="match status" value="1"/>
</dbReference>
<feature type="transmembrane region" description="Helical" evidence="6">
    <location>
        <begin position="127"/>
        <end position="144"/>
    </location>
</feature>
<evidence type="ECO:0000256" key="6">
    <source>
        <dbReference type="RuleBase" id="RU362006"/>
    </source>
</evidence>
<keyword evidence="5 6" id="KW-0472">Membrane</keyword>
<dbReference type="WBParaSite" id="ASIM_0001089901-mRNA-1">
    <property type="protein sequence ID" value="ASIM_0001089901-mRNA-1"/>
    <property type="gene ID" value="ASIM_0001089901"/>
</dbReference>
<feature type="transmembrane region" description="Helical" evidence="6">
    <location>
        <begin position="42"/>
        <end position="71"/>
    </location>
</feature>
<dbReference type="EMBL" id="UYRR01031000">
    <property type="protein sequence ID" value="VDK43019.1"/>
    <property type="molecule type" value="Genomic_DNA"/>
</dbReference>
<keyword evidence="3 6" id="KW-0812">Transmembrane</keyword>
<keyword evidence="8" id="KW-1185">Reference proteome</keyword>
<reference evidence="7 8" key="2">
    <citation type="submission" date="2018-11" db="EMBL/GenBank/DDBJ databases">
        <authorList>
            <consortium name="Pathogen Informatics"/>
        </authorList>
    </citation>
    <scope>NUCLEOTIDE SEQUENCE [LARGE SCALE GENOMIC DNA]</scope>
</reference>
<evidence type="ECO:0000256" key="1">
    <source>
        <dbReference type="ARBA" id="ARBA00004141"/>
    </source>
</evidence>
<evidence type="ECO:0000256" key="4">
    <source>
        <dbReference type="ARBA" id="ARBA00022989"/>
    </source>
</evidence>
<accession>A0A0M3JSF2</accession>
<gene>
    <name evidence="7" type="ORF">ASIM_LOCUS10457</name>
</gene>
<protein>
    <recommendedName>
        <fullName evidence="6">Receptor expression-enhancing protein</fullName>
    </recommendedName>
</protein>